<dbReference type="Proteomes" id="UP000268350">
    <property type="component" value="Unassembled WGS sequence"/>
</dbReference>
<evidence type="ECO:0000313" key="8">
    <source>
        <dbReference type="EMBL" id="SPP85108.1"/>
    </source>
</evidence>
<dbReference type="Pfam" id="PF00089">
    <property type="entry name" value="Trypsin"/>
    <property type="match status" value="1"/>
</dbReference>
<keyword evidence="2" id="KW-0378">Hydrolase</keyword>
<feature type="signal peptide" evidence="6">
    <location>
        <begin position="1"/>
        <end position="18"/>
    </location>
</feature>
<feature type="domain" description="Peptidase S1" evidence="7">
    <location>
        <begin position="26"/>
        <end position="266"/>
    </location>
</feature>
<dbReference type="OrthoDB" id="5565075at2759"/>
<dbReference type="OMA" id="CEKQWNK"/>
<keyword evidence="3" id="KW-0720">Serine protease</keyword>
<dbReference type="InterPro" id="IPR018114">
    <property type="entry name" value="TRYPSIN_HIS"/>
</dbReference>
<accession>A0A3B0KMS2</accession>
<comment type="similarity">
    <text evidence="5">Belongs to the peptidase S1 family. CLIP subfamily.</text>
</comment>
<evidence type="ECO:0000256" key="2">
    <source>
        <dbReference type="ARBA" id="ARBA00022801"/>
    </source>
</evidence>
<evidence type="ECO:0000313" key="9">
    <source>
        <dbReference type="Proteomes" id="UP000268350"/>
    </source>
</evidence>
<keyword evidence="1" id="KW-0645">Protease</keyword>
<dbReference type="CDD" id="cd00190">
    <property type="entry name" value="Tryp_SPc"/>
    <property type="match status" value="1"/>
</dbReference>
<dbReference type="InterPro" id="IPR001314">
    <property type="entry name" value="Peptidase_S1A"/>
</dbReference>
<proteinExistence type="inferred from homology"/>
<reference evidence="9" key="1">
    <citation type="submission" date="2018-01" db="EMBL/GenBank/DDBJ databases">
        <authorList>
            <person name="Alioto T."/>
            <person name="Alioto T."/>
        </authorList>
    </citation>
    <scope>NUCLEOTIDE SEQUENCE [LARGE SCALE GENOMIC DNA]</scope>
</reference>
<dbReference type="GO" id="GO:0004252">
    <property type="term" value="F:serine-type endopeptidase activity"/>
    <property type="evidence" value="ECO:0007669"/>
    <property type="project" value="InterPro"/>
</dbReference>
<dbReference type="GO" id="GO:0006508">
    <property type="term" value="P:proteolysis"/>
    <property type="evidence" value="ECO:0007669"/>
    <property type="project" value="UniProtKB-KW"/>
</dbReference>
<dbReference type="SUPFAM" id="SSF50494">
    <property type="entry name" value="Trypsin-like serine proteases"/>
    <property type="match status" value="1"/>
</dbReference>
<keyword evidence="4" id="KW-1015">Disulfide bond</keyword>
<evidence type="ECO:0000256" key="4">
    <source>
        <dbReference type="ARBA" id="ARBA00023157"/>
    </source>
</evidence>
<evidence type="ECO:0000256" key="5">
    <source>
        <dbReference type="ARBA" id="ARBA00024195"/>
    </source>
</evidence>
<keyword evidence="6" id="KW-0732">Signal</keyword>
<name>A0A3B0KMS2_DROGU</name>
<dbReference type="InterPro" id="IPR001254">
    <property type="entry name" value="Trypsin_dom"/>
</dbReference>
<dbReference type="SMART" id="SM00020">
    <property type="entry name" value="Tryp_SPc"/>
    <property type="match status" value="1"/>
</dbReference>
<dbReference type="STRING" id="7266.A0A3B0KMS2"/>
<dbReference type="InterPro" id="IPR043504">
    <property type="entry name" value="Peptidase_S1_PA_chymotrypsin"/>
</dbReference>
<evidence type="ECO:0000256" key="3">
    <source>
        <dbReference type="ARBA" id="ARBA00022825"/>
    </source>
</evidence>
<dbReference type="PROSITE" id="PS50240">
    <property type="entry name" value="TRYPSIN_DOM"/>
    <property type="match status" value="1"/>
</dbReference>
<dbReference type="EMBL" id="OUUW01000009">
    <property type="protein sequence ID" value="SPP85108.1"/>
    <property type="molecule type" value="Genomic_DNA"/>
</dbReference>
<dbReference type="AlphaFoldDB" id="A0A3B0KMS2"/>
<dbReference type="InterPro" id="IPR009003">
    <property type="entry name" value="Peptidase_S1_PA"/>
</dbReference>
<dbReference type="InterPro" id="IPR051487">
    <property type="entry name" value="Ser/Thr_Proteases_Immune/Dev"/>
</dbReference>
<keyword evidence="9" id="KW-1185">Reference proteome</keyword>
<sequence length="270" mass="29721">MILQLVVCLLAQLSLGFGQDRGSLRIMNGTIARDKQFPYQVGLLCYFANSPNNPNLCGGTIISKRWILTAAHCLQDPSFELQQVIVYVGSLSVHESEAYVVRKSATIVHKQFNRKIVANDIALIKLPRDLTFNARIQPARLAYPKDSYVGKAAIVSGWGLTTKQEASRVLQYIRASILSNKECEKQWNKQLKGKSRKLVLDSFICIDSRAGLPCHGDSGGPLVLDDGSKTLVGIVSHGYDDKCLVTLPDILTRVSSFLSWITEQTGGLGQ</sequence>
<dbReference type="FunFam" id="2.40.10.10:FF:000073">
    <property type="entry name" value="Trypsin alpha"/>
    <property type="match status" value="1"/>
</dbReference>
<organism evidence="8 9">
    <name type="scientific">Drosophila guanche</name>
    <name type="common">Fruit fly</name>
    <dbReference type="NCBI Taxonomy" id="7266"/>
    <lineage>
        <taxon>Eukaryota</taxon>
        <taxon>Metazoa</taxon>
        <taxon>Ecdysozoa</taxon>
        <taxon>Arthropoda</taxon>
        <taxon>Hexapoda</taxon>
        <taxon>Insecta</taxon>
        <taxon>Pterygota</taxon>
        <taxon>Neoptera</taxon>
        <taxon>Endopterygota</taxon>
        <taxon>Diptera</taxon>
        <taxon>Brachycera</taxon>
        <taxon>Muscomorpha</taxon>
        <taxon>Ephydroidea</taxon>
        <taxon>Drosophilidae</taxon>
        <taxon>Drosophila</taxon>
        <taxon>Sophophora</taxon>
    </lineage>
</organism>
<feature type="chain" id="PRO_5017450228" evidence="6">
    <location>
        <begin position="19"/>
        <end position="270"/>
    </location>
</feature>
<protein>
    <submittedName>
        <fullName evidence="8">Blast:Collagenase</fullName>
    </submittedName>
</protein>
<dbReference type="Gene3D" id="2.40.10.10">
    <property type="entry name" value="Trypsin-like serine proteases"/>
    <property type="match status" value="1"/>
</dbReference>
<dbReference type="PRINTS" id="PR00722">
    <property type="entry name" value="CHYMOTRYPSIN"/>
</dbReference>
<dbReference type="PROSITE" id="PS00134">
    <property type="entry name" value="TRYPSIN_HIS"/>
    <property type="match status" value="1"/>
</dbReference>
<evidence type="ECO:0000259" key="7">
    <source>
        <dbReference type="PROSITE" id="PS50240"/>
    </source>
</evidence>
<evidence type="ECO:0000256" key="6">
    <source>
        <dbReference type="SAM" id="SignalP"/>
    </source>
</evidence>
<dbReference type="PANTHER" id="PTHR24256">
    <property type="entry name" value="TRYPTASE-RELATED"/>
    <property type="match status" value="1"/>
</dbReference>
<evidence type="ECO:0000256" key="1">
    <source>
        <dbReference type="ARBA" id="ARBA00022670"/>
    </source>
</evidence>
<gene>
    <name evidence="8" type="ORF">DGUA_6G014995</name>
</gene>